<proteinExistence type="predicted"/>
<dbReference type="AlphaFoldDB" id="A0A5C6DXS8"/>
<dbReference type="Proteomes" id="UP000319143">
    <property type="component" value="Unassembled WGS sequence"/>
</dbReference>
<keyword evidence="3" id="KW-1185">Reference proteome</keyword>
<reference evidence="2 3" key="1">
    <citation type="submission" date="2019-02" db="EMBL/GenBank/DDBJ databases">
        <title>Deep-cultivation of Planctomycetes and their phenomic and genomic characterization uncovers novel biology.</title>
        <authorList>
            <person name="Wiegand S."/>
            <person name="Jogler M."/>
            <person name="Boedeker C."/>
            <person name="Pinto D."/>
            <person name="Vollmers J."/>
            <person name="Rivas-Marin E."/>
            <person name="Kohn T."/>
            <person name="Peeters S.H."/>
            <person name="Heuer A."/>
            <person name="Rast P."/>
            <person name="Oberbeckmann S."/>
            <person name="Bunk B."/>
            <person name="Jeske O."/>
            <person name="Meyerdierks A."/>
            <person name="Storesund J.E."/>
            <person name="Kallscheuer N."/>
            <person name="Luecker S."/>
            <person name="Lage O.M."/>
            <person name="Pohl T."/>
            <person name="Merkel B.J."/>
            <person name="Hornburger P."/>
            <person name="Mueller R.-W."/>
            <person name="Bruemmer F."/>
            <person name="Labrenz M."/>
            <person name="Spormann A.M."/>
            <person name="Op Den Camp H."/>
            <person name="Overmann J."/>
            <person name="Amann R."/>
            <person name="Jetten M.S.M."/>
            <person name="Mascher T."/>
            <person name="Medema M.H."/>
            <person name="Devos D.P."/>
            <person name="Kaster A.-K."/>
            <person name="Ovreas L."/>
            <person name="Rohde M."/>
            <person name="Galperin M.Y."/>
            <person name="Jogler C."/>
        </authorList>
    </citation>
    <scope>NUCLEOTIDE SEQUENCE [LARGE SCALE GENOMIC DNA]</scope>
    <source>
        <strain evidence="2 3">Poly41</strain>
    </source>
</reference>
<evidence type="ECO:0000313" key="2">
    <source>
        <dbReference type="EMBL" id="TWU41044.1"/>
    </source>
</evidence>
<feature type="region of interest" description="Disordered" evidence="1">
    <location>
        <begin position="1"/>
        <end position="42"/>
    </location>
</feature>
<organism evidence="2 3">
    <name type="scientific">Novipirellula artificiosorum</name>
    <dbReference type="NCBI Taxonomy" id="2528016"/>
    <lineage>
        <taxon>Bacteria</taxon>
        <taxon>Pseudomonadati</taxon>
        <taxon>Planctomycetota</taxon>
        <taxon>Planctomycetia</taxon>
        <taxon>Pirellulales</taxon>
        <taxon>Pirellulaceae</taxon>
        <taxon>Novipirellula</taxon>
    </lineage>
</organism>
<accession>A0A5C6DXS8</accession>
<evidence type="ECO:0000313" key="3">
    <source>
        <dbReference type="Proteomes" id="UP000319143"/>
    </source>
</evidence>
<dbReference type="EMBL" id="SJPV01000002">
    <property type="protein sequence ID" value="TWU41044.1"/>
    <property type="molecule type" value="Genomic_DNA"/>
</dbReference>
<sequence length="42" mass="4644">MVAAREGDQEQFLGPTVADERDPPQQFAHCSSTALRKKGSQR</sequence>
<evidence type="ECO:0000256" key="1">
    <source>
        <dbReference type="SAM" id="MobiDB-lite"/>
    </source>
</evidence>
<comment type="caution">
    <text evidence="2">The sequence shown here is derived from an EMBL/GenBank/DDBJ whole genome shotgun (WGS) entry which is preliminary data.</text>
</comment>
<gene>
    <name evidence="2" type="ORF">Poly41_18810</name>
</gene>
<protein>
    <submittedName>
        <fullName evidence="2">Uncharacterized protein</fullName>
    </submittedName>
</protein>
<name>A0A5C6DXS8_9BACT</name>